<proteinExistence type="predicted"/>
<evidence type="ECO:0008006" key="3">
    <source>
        <dbReference type="Google" id="ProtNLM"/>
    </source>
</evidence>
<accession>A0A7J8WS02</accession>
<reference evidence="1 2" key="1">
    <citation type="journal article" date="2019" name="Genome Biol. Evol.">
        <title>Insights into the evolution of the New World diploid cottons (Gossypium, subgenus Houzingenia) based on genome sequencing.</title>
        <authorList>
            <person name="Grover C.E."/>
            <person name="Arick M.A. 2nd"/>
            <person name="Thrash A."/>
            <person name="Conover J.L."/>
            <person name="Sanders W.S."/>
            <person name="Peterson D.G."/>
            <person name="Frelichowski J.E."/>
            <person name="Scheffler J.A."/>
            <person name="Scheffler B.E."/>
            <person name="Wendel J.F."/>
        </authorList>
    </citation>
    <scope>NUCLEOTIDE SEQUENCE [LARGE SCALE GENOMIC DNA]</scope>
    <source>
        <strain evidence="1">185</strain>
        <tissue evidence="1">Leaf</tissue>
    </source>
</reference>
<sequence>MRSKGILLDDDDFEIFEEDVKISSNGPFPEIFFSDRIHEILDQSMEQTIVVRLLGRSIGYRASVDGVWLLLDCPTMKPYFFTKEKHISKIVVWTRLLRLLVSIIPRSCKGSLRAMGRKRQPTKMGIKPNKEKAHASDKVTIKKMRFNILVDLERVETLDETNHRDTKIQEKSVDI</sequence>
<protein>
    <recommendedName>
        <fullName evidence="3">DUF4283 domain-containing protein</fullName>
    </recommendedName>
</protein>
<dbReference type="AlphaFoldDB" id="A0A7J8WS02"/>
<organism evidence="1 2">
    <name type="scientific">Gossypium aridum</name>
    <name type="common">American cotton</name>
    <name type="synonym">Erioxylum aridum</name>
    <dbReference type="NCBI Taxonomy" id="34290"/>
    <lineage>
        <taxon>Eukaryota</taxon>
        <taxon>Viridiplantae</taxon>
        <taxon>Streptophyta</taxon>
        <taxon>Embryophyta</taxon>
        <taxon>Tracheophyta</taxon>
        <taxon>Spermatophyta</taxon>
        <taxon>Magnoliopsida</taxon>
        <taxon>eudicotyledons</taxon>
        <taxon>Gunneridae</taxon>
        <taxon>Pentapetalae</taxon>
        <taxon>rosids</taxon>
        <taxon>malvids</taxon>
        <taxon>Malvales</taxon>
        <taxon>Malvaceae</taxon>
        <taxon>Malvoideae</taxon>
        <taxon>Gossypium</taxon>
    </lineage>
</organism>
<dbReference type="Proteomes" id="UP000593577">
    <property type="component" value="Unassembled WGS sequence"/>
</dbReference>
<evidence type="ECO:0000313" key="1">
    <source>
        <dbReference type="EMBL" id="MBA0677723.1"/>
    </source>
</evidence>
<comment type="caution">
    <text evidence="1">The sequence shown here is derived from an EMBL/GenBank/DDBJ whole genome shotgun (WGS) entry which is preliminary data.</text>
</comment>
<gene>
    <name evidence="1" type="ORF">Goari_019114</name>
</gene>
<evidence type="ECO:0000313" key="2">
    <source>
        <dbReference type="Proteomes" id="UP000593577"/>
    </source>
</evidence>
<keyword evidence="2" id="KW-1185">Reference proteome</keyword>
<name>A0A7J8WS02_GOSAI</name>
<dbReference type="EMBL" id="JABFAA010000003">
    <property type="protein sequence ID" value="MBA0677723.1"/>
    <property type="molecule type" value="Genomic_DNA"/>
</dbReference>